<evidence type="ECO:0000313" key="2">
    <source>
        <dbReference type="Proteomes" id="UP000825935"/>
    </source>
</evidence>
<evidence type="ECO:0000313" key="1">
    <source>
        <dbReference type="EMBL" id="KAH7289447.1"/>
    </source>
</evidence>
<accession>A0A8T2R053</accession>
<keyword evidence="2" id="KW-1185">Reference proteome</keyword>
<dbReference type="AlphaFoldDB" id="A0A8T2R053"/>
<comment type="caution">
    <text evidence="1">The sequence shown here is derived from an EMBL/GenBank/DDBJ whole genome shotgun (WGS) entry which is preliminary data.</text>
</comment>
<dbReference type="SUPFAM" id="SSF54427">
    <property type="entry name" value="NTF2-like"/>
    <property type="match status" value="1"/>
</dbReference>
<dbReference type="Proteomes" id="UP000825935">
    <property type="component" value="Chromosome 30"/>
</dbReference>
<organism evidence="1 2">
    <name type="scientific">Ceratopteris richardii</name>
    <name type="common">Triangle waterfern</name>
    <dbReference type="NCBI Taxonomy" id="49495"/>
    <lineage>
        <taxon>Eukaryota</taxon>
        <taxon>Viridiplantae</taxon>
        <taxon>Streptophyta</taxon>
        <taxon>Embryophyta</taxon>
        <taxon>Tracheophyta</taxon>
        <taxon>Polypodiopsida</taxon>
        <taxon>Polypodiidae</taxon>
        <taxon>Polypodiales</taxon>
        <taxon>Pteridineae</taxon>
        <taxon>Pteridaceae</taxon>
        <taxon>Parkerioideae</taxon>
        <taxon>Ceratopteris</taxon>
    </lineage>
</organism>
<dbReference type="Gene3D" id="3.10.450.50">
    <property type="match status" value="1"/>
</dbReference>
<protein>
    <recommendedName>
        <fullName evidence="3">Wound-induced protein 1</fullName>
    </recommendedName>
</protein>
<gene>
    <name evidence="1" type="ORF">KP509_30G002100</name>
</gene>
<sequence length="201" mass="22420">MSSNSHTQRDTPRPGVCALFVLLEHDHRSSIRCILRGTSKLAELAKLSKLAVDTVEEENLRVIIDFYETLRAGTAGEVHAYFASGDLDWRFHGPACDQHLVKFLTGAHSSLSFQFVPESVRTVGNNVFVEGQGQKGTPHENKFWVHVWTLKDGRIVQLREYFNTSLTVLNSSSYMAPNAPLWQSQLGRGHGKSTPSLILAM</sequence>
<dbReference type="InterPro" id="IPR009798">
    <property type="entry name" value="Wun1-like"/>
</dbReference>
<evidence type="ECO:0008006" key="3">
    <source>
        <dbReference type="Google" id="ProtNLM"/>
    </source>
</evidence>
<proteinExistence type="predicted"/>
<reference evidence="1" key="1">
    <citation type="submission" date="2021-08" db="EMBL/GenBank/DDBJ databases">
        <title>WGS assembly of Ceratopteris richardii.</title>
        <authorList>
            <person name="Marchant D.B."/>
            <person name="Chen G."/>
            <person name="Jenkins J."/>
            <person name="Shu S."/>
            <person name="Leebens-Mack J."/>
            <person name="Grimwood J."/>
            <person name="Schmutz J."/>
            <person name="Soltis P."/>
            <person name="Soltis D."/>
            <person name="Chen Z.-H."/>
        </authorList>
    </citation>
    <scope>NUCLEOTIDE SEQUENCE</scope>
    <source>
        <strain evidence="1">Whitten #5841</strain>
        <tissue evidence="1">Leaf</tissue>
    </source>
</reference>
<dbReference type="OrthoDB" id="667779at2759"/>
<dbReference type="PANTHER" id="PTHR33703:SF1">
    <property type="entry name" value="WOUND-INDUCED PROTEIN 1"/>
    <property type="match status" value="1"/>
</dbReference>
<dbReference type="Pfam" id="PF07107">
    <property type="entry name" value="WI12"/>
    <property type="match status" value="1"/>
</dbReference>
<dbReference type="PANTHER" id="PTHR33703">
    <property type="entry name" value="OS07G0691300 PROTEIN"/>
    <property type="match status" value="1"/>
</dbReference>
<dbReference type="InterPro" id="IPR032710">
    <property type="entry name" value="NTF2-like_dom_sf"/>
</dbReference>
<name>A0A8T2R053_CERRI</name>
<dbReference type="OMA" id="PYLEWWF"/>
<dbReference type="EMBL" id="CM035435">
    <property type="protein sequence ID" value="KAH7289447.1"/>
    <property type="molecule type" value="Genomic_DNA"/>
</dbReference>